<dbReference type="SUPFAM" id="SSF53807">
    <property type="entry name" value="Helical backbone' metal receptor"/>
    <property type="match status" value="1"/>
</dbReference>
<evidence type="ECO:0000313" key="5">
    <source>
        <dbReference type="EMBL" id="SFO23757.1"/>
    </source>
</evidence>
<evidence type="ECO:0000259" key="4">
    <source>
        <dbReference type="PROSITE" id="PS50983"/>
    </source>
</evidence>
<dbReference type="PANTHER" id="PTHR30535:SF34">
    <property type="entry name" value="MOLYBDATE-BINDING PROTEIN MOLA"/>
    <property type="match status" value="1"/>
</dbReference>
<name>A0A1I5FJ24_9FIRM</name>
<feature type="compositionally biased region" description="Basic and acidic residues" evidence="2">
    <location>
        <begin position="53"/>
        <end position="67"/>
    </location>
</feature>
<dbReference type="RefSeq" id="WP_091686495.1">
    <property type="nucleotide sequence ID" value="NZ_BAABFM010000048.1"/>
</dbReference>
<dbReference type="PANTHER" id="PTHR30535">
    <property type="entry name" value="VITAMIN B12-BINDING PROTEIN"/>
    <property type="match status" value="1"/>
</dbReference>
<protein>
    <submittedName>
        <fullName evidence="5">Iron complex transport system substrate-binding protein</fullName>
    </submittedName>
</protein>
<proteinExistence type="inferred from homology"/>
<dbReference type="Gene3D" id="1.20.58.2180">
    <property type="match status" value="1"/>
</dbReference>
<feature type="compositionally biased region" description="Polar residues" evidence="2">
    <location>
        <begin position="23"/>
        <end position="38"/>
    </location>
</feature>
<dbReference type="Pfam" id="PF01497">
    <property type="entry name" value="Peripla_BP_2"/>
    <property type="match status" value="1"/>
</dbReference>
<keyword evidence="6" id="KW-1185">Reference proteome</keyword>
<organism evidence="5 6">
    <name type="scientific">Anaerocolumna aminovalerica</name>
    <dbReference type="NCBI Taxonomy" id="1527"/>
    <lineage>
        <taxon>Bacteria</taxon>
        <taxon>Bacillati</taxon>
        <taxon>Bacillota</taxon>
        <taxon>Clostridia</taxon>
        <taxon>Lachnospirales</taxon>
        <taxon>Lachnospiraceae</taxon>
        <taxon>Anaerocolumna</taxon>
    </lineage>
</organism>
<accession>A0A1I5FJ24</accession>
<sequence length="379" mass="42132">MKKKVLLLLLTIFTLLSVTACNKSSGSDLQNQQTNTAEITGEEDNDNQGTESIRGEDNAETAEEKVEPVASFPVTVTDHLGRTVTIEKTPERIVSGYYISSSALISLGLEDKLVGIEAKAASRPIYSLAAPKLLELPNVGTAKEFDLEGCIALNPDLVILPIKLKDQIGTLEEMGITVIGVNPENEQLLVEMITMIAKLTGAAEYEELLNYYTEKANELKKVYENITDKPRIYLAGNSSLLSTAAANMYQNDLIEAAGGINAAGDIEDTYWANISYEQLLAYNPDYIILTPEAEYTIEDVMKDNNLSDLQAIKNNHVYQMPKDFEAWDSPVPSSILGKMWLTSILYQEQYSKDTFAEDAADFYNRFYNFKIDKEVLKNQ</sequence>
<feature type="region of interest" description="Disordered" evidence="2">
    <location>
        <begin position="23"/>
        <end position="68"/>
    </location>
</feature>
<dbReference type="PROSITE" id="PS51257">
    <property type="entry name" value="PROKAR_LIPOPROTEIN"/>
    <property type="match status" value="1"/>
</dbReference>
<dbReference type="STRING" id="1527.SAMN04489757_11467"/>
<comment type="similarity">
    <text evidence="1">Belongs to the bacterial solute-binding protein 8 family.</text>
</comment>
<evidence type="ECO:0000313" key="6">
    <source>
        <dbReference type="Proteomes" id="UP000198806"/>
    </source>
</evidence>
<dbReference type="InterPro" id="IPR002491">
    <property type="entry name" value="ABC_transptr_periplasmic_BD"/>
</dbReference>
<dbReference type="Proteomes" id="UP000198806">
    <property type="component" value="Unassembled WGS sequence"/>
</dbReference>
<feature type="domain" description="Fe/B12 periplasmic-binding" evidence="4">
    <location>
        <begin position="92"/>
        <end position="349"/>
    </location>
</feature>
<evidence type="ECO:0000256" key="2">
    <source>
        <dbReference type="SAM" id="MobiDB-lite"/>
    </source>
</evidence>
<keyword evidence="3" id="KW-0732">Signal</keyword>
<dbReference type="EMBL" id="FOWD01000014">
    <property type="protein sequence ID" value="SFO23757.1"/>
    <property type="molecule type" value="Genomic_DNA"/>
</dbReference>
<dbReference type="InterPro" id="IPR050902">
    <property type="entry name" value="ABC_Transporter_SBP"/>
</dbReference>
<dbReference type="Gene3D" id="3.40.50.1980">
    <property type="entry name" value="Nitrogenase molybdenum iron protein domain"/>
    <property type="match status" value="2"/>
</dbReference>
<evidence type="ECO:0000256" key="1">
    <source>
        <dbReference type="ARBA" id="ARBA00008814"/>
    </source>
</evidence>
<dbReference type="OrthoDB" id="9787830at2"/>
<gene>
    <name evidence="5" type="ORF">SAMN04489757_11467</name>
</gene>
<feature type="signal peptide" evidence="3">
    <location>
        <begin position="1"/>
        <end position="20"/>
    </location>
</feature>
<dbReference type="AlphaFoldDB" id="A0A1I5FJ24"/>
<reference evidence="5 6" key="1">
    <citation type="submission" date="2016-10" db="EMBL/GenBank/DDBJ databases">
        <authorList>
            <person name="de Groot N.N."/>
        </authorList>
    </citation>
    <scope>NUCLEOTIDE SEQUENCE [LARGE SCALE GENOMIC DNA]</scope>
    <source>
        <strain evidence="5 6">DSM 1283</strain>
    </source>
</reference>
<feature type="chain" id="PRO_5038595630" evidence="3">
    <location>
        <begin position="21"/>
        <end position="379"/>
    </location>
</feature>
<dbReference type="PROSITE" id="PS50983">
    <property type="entry name" value="FE_B12_PBP"/>
    <property type="match status" value="1"/>
</dbReference>
<evidence type="ECO:0000256" key="3">
    <source>
        <dbReference type="SAM" id="SignalP"/>
    </source>
</evidence>